<sequence length="822" mass="87682">MSSLGASAAGTVLDGHAWTPCLKDWGERSISIFSSGELQPATVSHGDVVFLVSPDFDNTAWASLSFDGRPVEMWIGEDGADFSEYEQVFAGSCGALARNGLECTIGLAGPDAKIAKDLLSLTYSGAGALDGDPEIKGAVKPWCSGEAKNISGVLINETYWVYQYHGYGPTVGVQGVYENAWPVAPNASATVDSYGALIGLDLQPGQWAHCPQEGLYRLGGQPSGLITADVIGATVGGSSLLTVGEIVRHLLSTRVDADEIDASTFAPFTQAWSLYVDSQVSVGDQVREAMRQSGGYLLPDQAGRWIAGDFYGEGPAGELRGDRTAEPLVGTYSQLASAPPAYRIKVGHDRSWTVHSDDQISPLLLDITDEEARAAAADAAAKAEAAGQKADTANDKADGATDNVENVRRKLPELVRPLLQEPIERLSALHIQGAAVQAKATVALHEQNLIAIQSLSTRIEDDGALVAEQVTQLTTRVENSEDRIESGFLEINRTIADADEALAESITAQIANFGEDVNASINEERIARATAVDAVARDLDEMSGRVSTLSEDLSGEILDSRQLTIDKDGAMAERVDALGVRIDDEIADRSAAIRTVEEAVADETEARASAIQTLESTYGDRIAAVEIEASTATDALDNLNAQYTVKVQSTLADGTRVLGGFGVANQNGVVDTAFMTDAFRIYTPGVAPRQVFYADGDGVKMTNVEVDKLKAGTIDFEFINRQSLQNASGGYQVLPGGLIIMWGQVRMAINDEQIIPVTFPTPFTTALMSLTATPYIATANNYRDLWIQTTATRSLTGASFYCQAATGNQQRLDGFDWMAFGY</sequence>
<organism evidence="3 4">
    <name type="scientific">Sphingobium yanoikuyae</name>
    <name type="common">Sphingomonas yanoikuyae</name>
    <dbReference type="NCBI Taxonomy" id="13690"/>
    <lineage>
        <taxon>Bacteria</taxon>
        <taxon>Pseudomonadati</taxon>
        <taxon>Pseudomonadota</taxon>
        <taxon>Alphaproteobacteria</taxon>
        <taxon>Sphingomonadales</taxon>
        <taxon>Sphingomonadaceae</taxon>
        <taxon>Sphingobium</taxon>
    </lineage>
</organism>
<proteinExistence type="predicted"/>
<feature type="region of interest" description="Disordered" evidence="1">
    <location>
        <begin position="385"/>
        <end position="405"/>
    </location>
</feature>
<dbReference type="InterPro" id="IPR054075">
    <property type="entry name" value="Gp53-like_C"/>
</dbReference>
<evidence type="ECO:0000256" key="1">
    <source>
        <dbReference type="SAM" id="MobiDB-lite"/>
    </source>
</evidence>
<feature type="compositionally biased region" description="Basic and acidic residues" evidence="1">
    <location>
        <begin position="392"/>
        <end position="405"/>
    </location>
</feature>
<dbReference type="Gene3D" id="2.60.40.3940">
    <property type="match status" value="1"/>
</dbReference>
<evidence type="ECO:0000313" key="3">
    <source>
        <dbReference type="EMBL" id="QJR01961.1"/>
    </source>
</evidence>
<evidence type="ECO:0000259" key="2">
    <source>
        <dbReference type="Pfam" id="PF21882"/>
    </source>
</evidence>
<gene>
    <name evidence="3" type="ORF">HH800_06950</name>
</gene>
<dbReference type="AlphaFoldDB" id="A0A6M4G3W3"/>
<reference evidence="3 4" key="1">
    <citation type="submission" date="2020-04" db="EMBL/GenBank/DDBJ databases">
        <title>The Whole Genome Analysis of High salt-tolerant Sphingobium yanoikuyae YC-XJ2 with Aryl organophosphorus flame retardants (aryl-OPFRs)-degrading capacity and characteristics of Related phosphotriesterase.</title>
        <authorList>
            <person name="Li X."/>
        </authorList>
    </citation>
    <scope>NUCLEOTIDE SEQUENCE [LARGE SCALE GENOMIC DNA]</scope>
    <source>
        <strain evidence="3 4">YC-XJ2</strain>
    </source>
</reference>
<dbReference type="Pfam" id="PF21882">
    <property type="entry name" value="Gp53-like_C"/>
    <property type="match status" value="1"/>
</dbReference>
<dbReference type="RefSeq" id="WP_169860622.1">
    <property type="nucleotide sequence ID" value="NZ_CP053021.1"/>
</dbReference>
<evidence type="ECO:0000313" key="4">
    <source>
        <dbReference type="Proteomes" id="UP000502611"/>
    </source>
</evidence>
<dbReference type="EMBL" id="CP053021">
    <property type="protein sequence ID" value="QJR01961.1"/>
    <property type="molecule type" value="Genomic_DNA"/>
</dbReference>
<feature type="domain" description="Putative tail fiber protein gp53-like C-terminal" evidence="2">
    <location>
        <begin position="734"/>
        <end position="822"/>
    </location>
</feature>
<dbReference type="Proteomes" id="UP000502611">
    <property type="component" value="Chromosome"/>
</dbReference>
<protein>
    <submittedName>
        <fullName evidence="3">DUF1983 domain-containing protein</fullName>
    </submittedName>
</protein>
<accession>A0A6M4G3W3</accession>
<name>A0A6M4G3W3_SPHYA</name>